<evidence type="ECO:0000256" key="12">
    <source>
        <dbReference type="ARBA" id="ARBA00023065"/>
    </source>
</evidence>
<comment type="catalytic activity">
    <reaction evidence="15 16 17">
        <text>oxaloacetate + 2 Na(+)(in) + H(+) = pyruvate + 2 Na(+)(out) + CO2</text>
        <dbReference type="Rhea" id="RHEA:57724"/>
        <dbReference type="ChEBI" id="CHEBI:15361"/>
        <dbReference type="ChEBI" id="CHEBI:15378"/>
        <dbReference type="ChEBI" id="CHEBI:16452"/>
        <dbReference type="ChEBI" id="CHEBI:16526"/>
        <dbReference type="ChEBI" id="CHEBI:29101"/>
        <dbReference type="EC" id="7.2.4.2"/>
    </reaction>
</comment>
<organism evidence="18 19">
    <name type="scientific">Candidatus Accumulibacter meliphilus</name>
    <dbReference type="NCBI Taxonomy" id="2211374"/>
    <lineage>
        <taxon>Bacteria</taxon>
        <taxon>Pseudomonadati</taxon>
        <taxon>Pseudomonadota</taxon>
        <taxon>Betaproteobacteria</taxon>
        <taxon>Candidatus Accumulibacter</taxon>
    </lineage>
</organism>
<dbReference type="HAMAP" id="MF_00404">
    <property type="entry name" value="OadG"/>
    <property type="match status" value="1"/>
</dbReference>
<evidence type="ECO:0000256" key="8">
    <source>
        <dbReference type="ARBA" id="ARBA00022692"/>
    </source>
</evidence>
<comment type="subunit">
    <text evidence="5 16">Heterotrimer of an alpha, a beta and a gamma subunit.</text>
</comment>
<evidence type="ECO:0000256" key="3">
    <source>
        <dbReference type="ARBA" id="ARBA00004162"/>
    </source>
</evidence>
<dbReference type="InterPro" id="IPR023424">
    <property type="entry name" value="OadG"/>
</dbReference>
<dbReference type="GO" id="GO:0015451">
    <property type="term" value="F:decarboxylation-driven active transmembrane transporter activity"/>
    <property type="evidence" value="ECO:0007669"/>
    <property type="project" value="UniProtKB-EC"/>
</dbReference>
<dbReference type="GO" id="GO:0005886">
    <property type="term" value="C:plasma membrane"/>
    <property type="evidence" value="ECO:0007669"/>
    <property type="project" value="UniProtKB-SubCell"/>
</dbReference>
<keyword evidence="9 16" id="KW-1278">Translocase</keyword>
<dbReference type="NCBIfam" id="TIGR01195">
    <property type="entry name" value="oadG_fam"/>
    <property type="match status" value="1"/>
</dbReference>
<dbReference type="Pfam" id="PF04277">
    <property type="entry name" value="OAD_gamma"/>
    <property type="match status" value="1"/>
</dbReference>
<dbReference type="GO" id="GO:0036376">
    <property type="term" value="P:sodium ion export across plasma membrane"/>
    <property type="evidence" value="ECO:0007669"/>
    <property type="project" value="InterPro"/>
</dbReference>
<evidence type="ECO:0000256" key="5">
    <source>
        <dbReference type="ARBA" id="ARBA00011869"/>
    </source>
</evidence>
<dbReference type="AlphaFoldDB" id="A0A369XHK5"/>
<evidence type="ECO:0000256" key="15">
    <source>
        <dbReference type="ARBA" id="ARBA00048176"/>
    </source>
</evidence>
<evidence type="ECO:0000256" key="10">
    <source>
        <dbReference type="ARBA" id="ARBA00022989"/>
    </source>
</evidence>
<sequence>MAEGVTLMFMGMGTVFFFLTLLVVVTSLMSSLIQKYEPKPLITPKNPESSDPLNDQILLAVISAAIHKHRAR</sequence>
<keyword evidence="12 16" id="KW-0406">Ion transport</keyword>
<evidence type="ECO:0000256" key="13">
    <source>
        <dbReference type="ARBA" id="ARBA00023136"/>
    </source>
</evidence>
<dbReference type="GO" id="GO:0015081">
    <property type="term" value="F:sodium ion transmembrane transporter activity"/>
    <property type="evidence" value="ECO:0007669"/>
    <property type="project" value="UniProtKB-UniRule"/>
</dbReference>
<feature type="transmembrane region" description="Helical" evidence="16 17">
    <location>
        <begin position="6"/>
        <end position="29"/>
    </location>
</feature>
<dbReference type="InterPro" id="IPR005899">
    <property type="entry name" value="Na_pump_deCOase"/>
</dbReference>
<comment type="subcellular location">
    <subcellularLocation>
        <location evidence="3 16 17">Cell membrane</location>
        <topology evidence="3 16 17">Single-pass membrane protein</topology>
    </subcellularLocation>
</comment>
<evidence type="ECO:0000256" key="4">
    <source>
        <dbReference type="ARBA" id="ARBA00005844"/>
    </source>
</evidence>
<comment type="caution">
    <text evidence="18">The sequence shown here is derived from an EMBL/GenBank/DDBJ whole genome shotgun (WGS) entry which is preliminary data.</text>
</comment>
<accession>A0A369XHK5</accession>
<evidence type="ECO:0000256" key="6">
    <source>
        <dbReference type="ARBA" id="ARBA00022448"/>
    </source>
</evidence>
<evidence type="ECO:0000256" key="7">
    <source>
        <dbReference type="ARBA" id="ARBA00022475"/>
    </source>
</evidence>
<comment type="similarity">
    <text evidence="4 16 17">Belongs to the OadG family.</text>
</comment>
<evidence type="ECO:0000313" key="19">
    <source>
        <dbReference type="Proteomes" id="UP000253831"/>
    </source>
</evidence>
<name>A0A369XHK5_9PROT</name>
<keyword evidence="8 16" id="KW-0812">Transmembrane</keyword>
<proteinExistence type="inferred from homology"/>
<evidence type="ECO:0000313" key="18">
    <source>
        <dbReference type="EMBL" id="RDE49374.1"/>
    </source>
</evidence>
<keyword evidence="14 16" id="KW-0739">Sodium transport</keyword>
<dbReference type="GO" id="GO:0008948">
    <property type="term" value="F:oxaloacetate decarboxylase activity"/>
    <property type="evidence" value="ECO:0007669"/>
    <property type="project" value="UniProtKB-UniRule"/>
</dbReference>
<keyword evidence="10 16" id="KW-1133">Transmembrane helix</keyword>
<keyword evidence="11 16" id="KW-0915">Sodium</keyword>
<dbReference type="EMBL" id="QPGA01000044">
    <property type="protein sequence ID" value="RDE49374.1"/>
    <property type="molecule type" value="Genomic_DNA"/>
</dbReference>
<evidence type="ECO:0000256" key="1">
    <source>
        <dbReference type="ARBA" id="ARBA00001959"/>
    </source>
</evidence>
<reference evidence="18 19" key="1">
    <citation type="submission" date="2018-05" db="EMBL/GenBank/DDBJ databases">
        <title>Integrated omic analyses show evidence that a Ca. Accumulibacter phosphatis strain performs denitrification under micro-aerobic conditions.</title>
        <authorList>
            <person name="Camejo P.Y."/>
            <person name="Katherine M.D."/>
            <person name="Daniel N.R."/>
        </authorList>
    </citation>
    <scope>NUCLEOTIDE SEQUENCE [LARGE SCALE GENOMIC DNA]</scope>
    <source>
        <strain evidence="18">UW-LDO-IC</strain>
    </source>
</reference>
<comment type="function">
    <text evidence="2 16 17">Catalyzes the decarboxylation of oxaloacetate coupled to Na(+) translocation.</text>
</comment>
<gene>
    <name evidence="16" type="primary">oadG</name>
    <name evidence="18" type="ORF">DVS81_16920</name>
</gene>
<evidence type="ECO:0000256" key="16">
    <source>
        <dbReference type="HAMAP-Rule" id="MF_00404"/>
    </source>
</evidence>
<evidence type="ECO:0000256" key="14">
    <source>
        <dbReference type="ARBA" id="ARBA00023201"/>
    </source>
</evidence>
<keyword evidence="13 16" id="KW-0472">Membrane</keyword>
<dbReference type="EC" id="7.2.4.2" evidence="16"/>
<keyword evidence="7 16" id="KW-1003">Cell membrane</keyword>
<evidence type="ECO:0000256" key="17">
    <source>
        <dbReference type="RuleBase" id="RU004278"/>
    </source>
</evidence>
<evidence type="ECO:0000256" key="9">
    <source>
        <dbReference type="ARBA" id="ARBA00022967"/>
    </source>
</evidence>
<evidence type="ECO:0000256" key="2">
    <source>
        <dbReference type="ARBA" id="ARBA00003002"/>
    </source>
</evidence>
<evidence type="ECO:0000256" key="11">
    <source>
        <dbReference type="ARBA" id="ARBA00023053"/>
    </source>
</evidence>
<keyword evidence="6 16" id="KW-0813">Transport</keyword>
<comment type="cofactor">
    <cofactor evidence="1 16 17">
        <name>Na(+)</name>
        <dbReference type="ChEBI" id="CHEBI:29101"/>
    </cofactor>
</comment>
<dbReference type="Proteomes" id="UP000253831">
    <property type="component" value="Unassembled WGS sequence"/>
</dbReference>
<protein>
    <recommendedName>
        <fullName evidence="16">Probable oxaloacetate decarboxylase gamma chain</fullName>
        <ecNumber evidence="16">7.2.4.2</ecNumber>
    </recommendedName>
</protein>